<evidence type="ECO:0000256" key="3">
    <source>
        <dbReference type="ARBA" id="ARBA00022840"/>
    </source>
</evidence>
<evidence type="ECO:0000256" key="1">
    <source>
        <dbReference type="ARBA" id="ARBA00010378"/>
    </source>
</evidence>
<keyword evidence="6" id="KW-1185">Reference proteome</keyword>
<evidence type="ECO:0000256" key="2">
    <source>
        <dbReference type="ARBA" id="ARBA00022741"/>
    </source>
</evidence>
<dbReference type="InterPro" id="IPR003959">
    <property type="entry name" value="ATPase_AAA_core"/>
</dbReference>
<dbReference type="InterPro" id="IPR000641">
    <property type="entry name" value="CbxX/CfxQ"/>
</dbReference>
<protein>
    <submittedName>
        <fullName evidence="5">AAA family ATPase</fullName>
    </submittedName>
</protein>
<dbReference type="SUPFAM" id="SSF52540">
    <property type="entry name" value="P-loop containing nucleoside triphosphate hydrolases"/>
    <property type="match status" value="1"/>
</dbReference>
<proteinExistence type="inferred from homology"/>
<dbReference type="PANTHER" id="PTHR43392">
    <property type="entry name" value="AAA-TYPE ATPASE FAMILY PROTEIN / ANKYRIN REPEAT FAMILY PROTEIN"/>
    <property type="match status" value="1"/>
</dbReference>
<dbReference type="Pfam" id="PF00004">
    <property type="entry name" value="AAA"/>
    <property type="match status" value="1"/>
</dbReference>
<dbReference type="InterPro" id="IPR006626">
    <property type="entry name" value="PbH1"/>
</dbReference>
<dbReference type="RefSeq" id="WP_131345329.1">
    <property type="nucleotide sequence ID" value="NZ_SJJZ01000004.1"/>
</dbReference>
<name>A0A4R0H3D8_9ACTN</name>
<dbReference type="InterPro" id="IPR050773">
    <property type="entry name" value="CbxX/CfxQ_RuBisCO_ESX"/>
</dbReference>
<dbReference type="AlphaFoldDB" id="A0A4R0H3D8"/>
<feature type="domain" description="AAA+ ATPase" evidence="4">
    <location>
        <begin position="323"/>
        <end position="463"/>
    </location>
</feature>
<dbReference type="EMBL" id="SJJZ01000004">
    <property type="protein sequence ID" value="TCC04243.1"/>
    <property type="molecule type" value="Genomic_DNA"/>
</dbReference>
<dbReference type="FunFam" id="3.40.50.300:FF:000216">
    <property type="entry name" value="Type VII secretion ATPase EccA"/>
    <property type="match status" value="1"/>
</dbReference>
<dbReference type="GO" id="GO:0005524">
    <property type="term" value="F:ATP binding"/>
    <property type="evidence" value="ECO:0007669"/>
    <property type="project" value="UniProtKB-KW"/>
</dbReference>
<keyword evidence="2" id="KW-0547">Nucleotide-binding</keyword>
<dbReference type="InterPro" id="IPR003593">
    <property type="entry name" value="AAA+_ATPase"/>
</dbReference>
<dbReference type="Proteomes" id="UP000292346">
    <property type="component" value="Unassembled WGS sequence"/>
</dbReference>
<dbReference type="PANTHER" id="PTHR43392:SF2">
    <property type="entry name" value="AAA-TYPE ATPASE FAMILY PROTEIN _ ANKYRIN REPEAT FAMILY PROTEIN"/>
    <property type="match status" value="1"/>
</dbReference>
<gene>
    <name evidence="5" type="ORF">E0H45_34760</name>
</gene>
<dbReference type="CDD" id="cd00009">
    <property type="entry name" value="AAA"/>
    <property type="match status" value="1"/>
</dbReference>
<dbReference type="SMART" id="SM00382">
    <property type="entry name" value="AAA"/>
    <property type="match status" value="1"/>
</dbReference>
<keyword evidence="3" id="KW-0067">ATP-binding</keyword>
<dbReference type="InterPro" id="IPR041627">
    <property type="entry name" value="AAA_lid_6"/>
</dbReference>
<reference evidence="5 6" key="1">
    <citation type="submission" date="2019-02" db="EMBL/GenBank/DDBJ databases">
        <title>Kribbella capetownensis sp. nov. and Kribbella speibonae sp. nov., isolated from soil.</title>
        <authorList>
            <person name="Curtis S.M."/>
            <person name="Norton I."/>
            <person name="Everest G.J."/>
            <person name="Meyers P.R."/>
        </authorList>
    </citation>
    <scope>NUCLEOTIDE SEQUENCE [LARGE SCALE GENOMIC DNA]</scope>
    <source>
        <strain evidence="5 6">KCTC 29219</strain>
    </source>
</reference>
<dbReference type="SMART" id="SM00710">
    <property type="entry name" value="PbH1"/>
    <property type="match status" value="4"/>
</dbReference>
<dbReference type="Gene3D" id="2.160.20.10">
    <property type="entry name" value="Single-stranded right-handed beta-helix, Pectin lyase-like"/>
    <property type="match status" value="1"/>
</dbReference>
<dbReference type="InterPro" id="IPR011050">
    <property type="entry name" value="Pectin_lyase_fold/virulence"/>
</dbReference>
<evidence type="ECO:0000313" key="5">
    <source>
        <dbReference type="EMBL" id="TCC04243.1"/>
    </source>
</evidence>
<dbReference type="OrthoDB" id="9806903at2"/>
<comment type="caution">
    <text evidence="5">The sequence shown here is derived from an EMBL/GenBank/DDBJ whole genome shotgun (WGS) entry which is preliminary data.</text>
</comment>
<dbReference type="InterPro" id="IPR027417">
    <property type="entry name" value="P-loop_NTPase"/>
</dbReference>
<dbReference type="Gene3D" id="1.10.8.60">
    <property type="match status" value="1"/>
</dbReference>
<comment type="similarity">
    <text evidence="1">Belongs to the CbxX/CfxQ family.</text>
</comment>
<accession>A0A4R0H3D8</accession>
<dbReference type="InterPro" id="IPR039448">
    <property type="entry name" value="Beta_helix"/>
</dbReference>
<dbReference type="Pfam" id="PF17866">
    <property type="entry name" value="AAA_lid_6"/>
    <property type="match status" value="1"/>
</dbReference>
<dbReference type="SUPFAM" id="SSF51126">
    <property type="entry name" value="Pectin lyase-like"/>
    <property type="match status" value="1"/>
</dbReference>
<organism evidence="5 6">
    <name type="scientific">Kribbella soli</name>
    <dbReference type="NCBI Taxonomy" id="1124743"/>
    <lineage>
        <taxon>Bacteria</taxon>
        <taxon>Bacillati</taxon>
        <taxon>Actinomycetota</taxon>
        <taxon>Actinomycetes</taxon>
        <taxon>Propionibacteriales</taxon>
        <taxon>Kribbellaceae</taxon>
        <taxon>Kribbella</taxon>
    </lineage>
</organism>
<sequence length="549" mass="58192">MSRTLLVAPDRPGAYPSIGAAVLDAPDNAVVSIAPGVYREVIDLADRSVTLTADAGDVVIDATSAQTPVLRTAGGRLVLRDLTIRAGDAPAVELNGGALRAERCALSGRFGPVVLVTGPAEVSVSHCKVDGGEHGLVLEDCTAQVEHTKVSGVSADGVIIRLGAAVVLRDCEFTDCGRRGIYAYQYGRPTIESCEVSGTSEAGVLIAYDSTAMLSHTLIRDTAGPAVVFGRRCHGEVVSCRWENTAEPALDLAEPELVSVTAAVQVEPRATTDEPAAADVESLLAELDAMVGLAGVKDEVRSLIDEIQVNEWRRKAGLPVGSLSHHLVFAGGPGTGKTTVARIYGKLLAALGVLPKGQFSEVARRDLVGQYQGHTAEKTSVVFQDALGGVLFIDEAYALSRAGAENDSFGQEAIDALVKLMEDHRDEAAVIVAGYSHEMQQFLDANPGLASRFSKTIDFENYSPDELTLIVQRMVAANEYDLDARAAPILQQHFAAVSQAANFGNARDARRLFDRARKAQSQRLRRLDGMPGLSDLRTLQLADVAAAVS</sequence>
<dbReference type="Gene3D" id="3.40.50.300">
    <property type="entry name" value="P-loop containing nucleotide triphosphate hydrolases"/>
    <property type="match status" value="1"/>
</dbReference>
<dbReference type="Pfam" id="PF13229">
    <property type="entry name" value="Beta_helix"/>
    <property type="match status" value="1"/>
</dbReference>
<evidence type="ECO:0000259" key="4">
    <source>
        <dbReference type="SMART" id="SM00382"/>
    </source>
</evidence>
<dbReference type="PRINTS" id="PR00819">
    <property type="entry name" value="CBXCFQXSUPER"/>
</dbReference>
<dbReference type="GO" id="GO:0016887">
    <property type="term" value="F:ATP hydrolysis activity"/>
    <property type="evidence" value="ECO:0007669"/>
    <property type="project" value="InterPro"/>
</dbReference>
<dbReference type="InterPro" id="IPR012334">
    <property type="entry name" value="Pectin_lyas_fold"/>
</dbReference>
<evidence type="ECO:0000313" key="6">
    <source>
        <dbReference type="Proteomes" id="UP000292346"/>
    </source>
</evidence>